<dbReference type="EMBL" id="JADGJD010002186">
    <property type="protein sequence ID" value="KAJ3034230.1"/>
    <property type="molecule type" value="Genomic_DNA"/>
</dbReference>
<dbReference type="InterPro" id="IPR011989">
    <property type="entry name" value="ARM-like"/>
</dbReference>
<dbReference type="InterPro" id="IPR051177">
    <property type="entry name" value="CIK-Related_Protein"/>
</dbReference>
<comment type="caution">
    <text evidence="2">The sequence shown here is derived from an EMBL/GenBank/DDBJ whole genome shotgun (WGS) entry which is preliminary data.</text>
</comment>
<feature type="non-terminal residue" evidence="2">
    <location>
        <position position="1"/>
    </location>
</feature>
<evidence type="ECO:0000313" key="3">
    <source>
        <dbReference type="Proteomes" id="UP001212841"/>
    </source>
</evidence>
<dbReference type="PANTHER" id="PTHR12984:SF3">
    <property type="entry name" value="N-TERMINAL KINASE-LIKE PROTEIN"/>
    <property type="match status" value="1"/>
</dbReference>
<dbReference type="SUPFAM" id="SSF48371">
    <property type="entry name" value="ARM repeat"/>
    <property type="match status" value="1"/>
</dbReference>
<keyword evidence="3" id="KW-1185">Reference proteome</keyword>
<dbReference type="PANTHER" id="PTHR12984">
    <property type="entry name" value="SCY1-RELATED S/T PROTEIN KINASE-LIKE"/>
    <property type="match status" value="1"/>
</dbReference>
<feature type="region of interest" description="Disordered" evidence="1">
    <location>
        <begin position="647"/>
        <end position="680"/>
    </location>
</feature>
<dbReference type="GO" id="GO:0005737">
    <property type="term" value="C:cytoplasm"/>
    <property type="evidence" value="ECO:0007669"/>
    <property type="project" value="TreeGrafter"/>
</dbReference>
<organism evidence="2 3">
    <name type="scientific">Rhizophlyctis rosea</name>
    <dbReference type="NCBI Taxonomy" id="64517"/>
    <lineage>
        <taxon>Eukaryota</taxon>
        <taxon>Fungi</taxon>
        <taxon>Fungi incertae sedis</taxon>
        <taxon>Chytridiomycota</taxon>
        <taxon>Chytridiomycota incertae sedis</taxon>
        <taxon>Chytridiomycetes</taxon>
        <taxon>Rhizophlyctidales</taxon>
        <taxon>Rhizophlyctidaceae</taxon>
        <taxon>Rhizophlyctis</taxon>
    </lineage>
</organism>
<reference evidence="2" key="1">
    <citation type="submission" date="2020-05" db="EMBL/GenBank/DDBJ databases">
        <title>Phylogenomic resolution of chytrid fungi.</title>
        <authorList>
            <person name="Stajich J.E."/>
            <person name="Amses K."/>
            <person name="Simmons R."/>
            <person name="Seto K."/>
            <person name="Myers J."/>
            <person name="Bonds A."/>
            <person name="Quandt C.A."/>
            <person name="Barry K."/>
            <person name="Liu P."/>
            <person name="Grigoriev I."/>
            <person name="Longcore J.E."/>
            <person name="James T.Y."/>
        </authorList>
    </citation>
    <scope>NUCLEOTIDE SEQUENCE</scope>
    <source>
        <strain evidence="2">JEL0318</strain>
    </source>
</reference>
<sequence>MFGHLLIIGENGTDSAEVSTGTSLITVTSDKSWCLGETQFVSATDSNLVATLQEVLPAEVIPPDLFTQDGTSDPFKIDVYALGMLMDHLIDQQLSDGGPFQWGQLKGLTKRMRSHHAAERPALVEALEHPFFVDNPLIIVGNFLKDIKILDADEKVRQFEALPSKLRTLPPSTTIAYILPLLLTKDLFSEPGCETLFAHLFVPLRAGADGILPPQPYALHVLPFLVDMLSGGRSLREPKIQGMTARYSDGLLEYNRSLLEGSLIPELVVGLGEQDPAIHVASLCALASMIPRLCQLQFATSSTPPTSPNSAVSLFDGTLITDSRPGSVSTSTTSLNSIDEAGSAQNSSTNPPLQRTKSQSILSPSFHPDPSSIPGGVEALRRKTSMQSLADLSNATTQAPQTIRRMGSTSLLRTDAATSLRKKQSAASFVDTGGGVGGGEKLSLTVLVENLIIPHALNICVTEGLLDMDRTDVLDALIALWKRMCVVEAGNKAIAEVRQVTRSLLKSFHLLMKVVPPAARAQFFSRLVGDIEGLVDTGTLSILTRIVELGTPFLRDEHREVRQVVSKGLTRAINIITLSMDRAPAVSRKRDEGSIASKLKKVYGNVNRVKGVFPIAGPRTTTPIQRSPFPSPLHPFPSLRDGDTWEDWDEGFGGNIDPGVQGRRTSAVPVSFDMEEGSRR</sequence>
<dbReference type="AlphaFoldDB" id="A0AAD5S3G9"/>
<evidence type="ECO:0000256" key="1">
    <source>
        <dbReference type="SAM" id="MobiDB-lite"/>
    </source>
</evidence>
<accession>A0AAD5S3G9</accession>
<proteinExistence type="predicted"/>
<dbReference type="InterPro" id="IPR011009">
    <property type="entry name" value="Kinase-like_dom_sf"/>
</dbReference>
<gene>
    <name evidence="2" type="primary">SCYL3</name>
    <name evidence="2" type="ORF">HK097_004571</name>
</gene>
<dbReference type="Proteomes" id="UP001212841">
    <property type="component" value="Unassembled WGS sequence"/>
</dbReference>
<protein>
    <submittedName>
        <fullName evidence="2">Protein-associating with the carboxyl-terminal domain of ezrin</fullName>
    </submittedName>
</protein>
<feature type="compositionally biased region" description="Polar residues" evidence="1">
    <location>
        <begin position="323"/>
        <end position="363"/>
    </location>
</feature>
<evidence type="ECO:0000313" key="2">
    <source>
        <dbReference type="EMBL" id="KAJ3034230.1"/>
    </source>
</evidence>
<dbReference type="GO" id="GO:0006409">
    <property type="term" value="P:tRNA export from nucleus"/>
    <property type="evidence" value="ECO:0007669"/>
    <property type="project" value="TreeGrafter"/>
</dbReference>
<feature type="region of interest" description="Disordered" evidence="1">
    <location>
        <begin position="323"/>
        <end position="376"/>
    </location>
</feature>
<dbReference type="Gene3D" id="1.25.10.10">
    <property type="entry name" value="Leucine-rich Repeat Variant"/>
    <property type="match status" value="1"/>
</dbReference>
<dbReference type="SUPFAM" id="SSF56112">
    <property type="entry name" value="Protein kinase-like (PK-like)"/>
    <property type="match status" value="1"/>
</dbReference>
<dbReference type="InterPro" id="IPR016024">
    <property type="entry name" value="ARM-type_fold"/>
</dbReference>
<name>A0AAD5S3G9_9FUNG</name>